<dbReference type="AlphaFoldDB" id="A0A0G2DZH1"/>
<dbReference type="NCBIfam" id="NF002759">
    <property type="entry name" value="PRK02813.1"/>
    <property type="match status" value="1"/>
</dbReference>
<accession>A0A0G2DZH1</accession>
<evidence type="ECO:0000256" key="6">
    <source>
        <dbReference type="ARBA" id="ARBA00022801"/>
    </source>
</evidence>
<dbReference type="SUPFAM" id="SSF53187">
    <property type="entry name" value="Zn-dependent exopeptidases"/>
    <property type="match status" value="1"/>
</dbReference>
<keyword evidence="3 9" id="KW-0031">Aminopeptidase</keyword>
<keyword evidence="6 9" id="KW-0378">Hydrolase</keyword>
<dbReference type="InterPro" id="IPR001948">
    <property type="entry name" value="Peptidase_M18"/>
</dbReference>
<keyword evidence="12" id="KW-1185">Reference proteome</keyword>
<keyword evidence="7 9" id="KW-0862">Zinc</keyword>
<evidence type="ECO:0000256" key="2">
    <source>
        <dbReference type="ARBA" id="ARBA00008290"/>
    </source>
</evidence>
<evidence type="ECO:0000256" key="3">
    <source>
        <dbReference type="ARBA" id="ARBA00022438"/>
    </source>
</evidence>
<keyword evidence="8 9" id="KW-0482">Metalloprotease</keyword>
<dbReference type="OrthoDB" id="9880441at2759"/>
<dbReference type="PANTHER" id="PTHR28570">
    <property type="entry name" value="ASPARTYL AMINOPEPTIDASE"/>
    <property type="match status" value="1"/>
</dbReference>
<dbReference type="PANTHER" id="PTHR28570:SF4">
    <property type="entry name" value="VACUOLAR AMINOPEPTIDASE 1"/>
    <property type="match status" value="1"/>
</dbReference>
<dbReference type="Proteomes" id="UP000053317">
    <property type="component" value="Unassembled WGS sequence"/>
</dbReference>
<name>A0A0G2DZH1_PHACM</name>
<dbReference type="InterPro" id="IPR023358">
    <property type="entry name" value="Peptidase_M18_dom2"/>
</dbReference>
<reference evidence="11 12" key="1">
    <citation type="submission" date="2015-05" db="EMBL/GenBank/DDBJ databases">
        <title>Distinctive expansion of gene families associated with plant cell wall degradation and secondary metabolism in the genomes of grapevine trunk pathogens.</title>
        <authorList>
            <person name="Lawrence D.P."/>
            <person name="Travadon R."/>
            <person name="Rolshausen P.E."/>
            <person name="Baumgartner K."/>
        </authorList>
    </citation>
    <scope>NUCLEOTIDE SEQUENCE [LARGE SCALE GENOMIC DNA]</scope>
    <source>
        <strain evidence="11">UCRPC4</strain>
    </source>
</reference>
<evidence type="ECO:0000256" key="4">
    <source>
        <dbReference type="ARBA" id="ARBA00022670"/>
    </source>
</evidence>
<comment type="caution">
    <text evidence="11">The sequence shown here is derived from an EMBL/GenBank/DDBJ whole genome shotgun (WGS) entry which is preliminary data.</text>
</comment>
<dbReference type="CDD" id="cd05658">
    <property type="entry name" value="M18_DAP"/>
    <property type="match status" value="1"/>
</dbReference>
<evidence type="ECO:0000256" key="8">
    <source>
        <dbReference type="ARBA" id="ARBA00023049"/>
    </source>
</evidence>
<organism evidence="11 12">
    <name type="scientific">Phaeomoniella chlamydospora</name>
    <name type="common">Phaeoacremonium chlamydosporum</name>
    <dbReference type="NCBI Taxonomy" id="158046"/>
    <lineage>
        <taxon>Eukaryota</taxon>
        <taxon>Fungi</taxon>
        <taxon>Dikarya</taxon>
        <taxon>Ascomycota</taxon>
        <taxon>Pezizomycotina</taxon>
        <taxon>Eurotiomycetes</taxon>
        <taxon>Chaetothyriomycetidae</taxon>
        <taxon>Phaeomoniellales</taxon>
        <taxon>Phaeomoniellaceae</taxon>
        <taxon>Phaeomoniella</taxon>
    </lineage>
</organism>
<dbReference type="Gene3D" id="3.40.630.10">
    <property type="entry name" value="Zn peptidases"/>
    <property type="match status" value="1"/>
</dbReference>
<keyword evidence="5 9" id="KW-0479">Metal-binding</keyword>
<evidence type="ECO:0000256" key="9">
    <source>
        <dbReference type="RuleBase" id="RU004386"/>
    </source>
</evidence>
<dbReference type="GO" id="GO:0070006">
    <property type="term" value="F:metalloaminopeptidase activity"/>
    <property type="evidence" value="ECO:0007669"/>
    <property type="project" value="TreeGrafter"/>
</dbReference>
<evidence type="ECO:0000313" key="12">
    <source>
        <dbReference type="Proteomes" id="UP000053317"/>
    </source>
</evidence>
<gene>
    <name evidence="11" type="ORF">UCRPC4_g05973</name>
</gene>
<evidence type="ECO:0000256" key="5">
    <source>
        <dbReference type="ARBA" id="ARBA00022723"/>
    </source>
</evidence>
<sequence>MVRKTSSGLFASTHDPSRESFFSNADSRRHENINHLPSRSRPAPAREVRERTFAPEDYTKPFLNFMTSNPTVFHAVAHFAKQLSGAGFEALSERDLWTEKIQPGGKYYVTRNGSAFIAFSVGKDYQPGNGVGIVAGHIDALTAKLKPVPKLPTKAGYVQLGVAPYAGALNSTWWDRDLGIGGRVLVKDSKGKIETKLVKLDWPIARVPTLAPHFGAAAQGPFNMETQVVPIIGLDNSDVLGTSSVSEESTKIPAGTFAATQPERLVKAIAGEMGISDYSSIVNWELELFDTQPAQLGGLDKEFIFAGRIDDKLCCYAAVEALLASSDSTSSDIIKMTCCFDDEEIGSLLRQGARGNFLPSVLERICESLSTSCGPNLYSQMLANSFLVSSDVIHAVNPNFLSAYLENHSPRLNVGIAVSADPNGHMTTDSVSTAVLQRCADKCGSKLQLFQIRNDSRSGGTIGPMTSSALGIRAIDAGIPQLSMHSIRATTGSLDPGLGVKIFKGFFDYYSEVDAEFVE</sequence>
<dbReference type="EMBL" id="LCWF01000164">
    <property type="protein sequence ID" value="KKY16247.1"/>
    <property type="molecule type" value="Genomic_DNA"/>
</dbReference>
<feature type="region of interest" description="Disordered" evidence="10">
    <location>
        <begin position="1"/>
        <end position="47"/>
    </location>
</feature>
<comment type="similarity">
    <text evidence="2 9">Belongs to the peptidase M18 family.</text>
</comment>
<dbReference type="GO" id="GO:0000324">
    <property type="term" value="C:fungal-type vacuole"/>
    <property type="evidence" value="ECO:0007669"/>
    <property type="project" value="TreeGrafter"/>
</dbReference>
<dbReference type="SUPFAM" id="SSF101821">
    <property type="entry name" value="Aminopeptidase/glucanase lid domain"/>
    <property type="match status" value="1"/>
</dbReference>
<evidence type="ECO:0000313" key="11">
    <source>
        <dbReference type="EMBL" id="KKY16247.1"/>
    </source>
</evidence>
<dbReference type="PRINTS" id="PR00932">
    <property type="entry name" value="AMINO1PTASE"/>
</dbReference>
<evidence type="ECO:0000256" key="7">
    <source>
        <dbReference type="ARBA" id="ARBA00022833"/>
    </source>
</evidence>
<evidence type="ECO:0000256" key="10">
    <source>
        <dbReference type="SAM" id="MobiDB-lite"/>
    </source>
</evidence>
<feature type="compositionally biased region" description="Polar residues" evidence="10">
    <location>
        <begin position="1"/>
        <end position="10"/>
    </location>
</feature>
<evidence type="ECO:0000256" key="1">
    <source>
        <dbReference type="ARBA" id="ARBA00001947"/>
    </source>
</evidence>
<dbReference type="GO" id="GO:0008270">
    <property type="term" value="F:zinc ion binding"/>
    <property type="evidence" value="ECO:0007669"/>
    <property type="project" value="InterPro"/>
</dbReference>
<dbReference type="Gene3D" id="2.30.250.10">
    <property type="entry name" value="Aminopeptidase i, Domain 2"/>
    <property type="match status" value="1"/>
</dbReference>
<dbReference type="FunFam" id="2.30.250.10:FF:000001">
    <property type="entry name" value="Aspartyl aminopeptidase 1"/>
    <property type="match status" value="1"/>
</dbReference>
<dbReference type="Pfam" id="PF02127">
    <property type="entry name" value="Peptidase_M18"/>
    <property type="match status" value="1"/>
</dbReference>
<proteinExistence type="inferred from homology"/>
<protein>
    <submittedName>
        <fullName evidence="11">Putative vacuolar aspartyl aminopeptidase</fullName>
    </submittedName>
</protein>
<comment type="cofactor">
    <cofactor evidence="1">
        <name>Zn(2+)</name>
        <dbReference type="ChEBI" id="CHEBI:29105"/>
    </cofactor>
</comment>
<reference evidence="11 12" key="2">
    <citation type="submission" date="2015-05" db="EMBL/GenBank/DDBJ databases">
        <authorList>
            <person name="Morales-Cruz A."/>
            <person name="Amrine K.C."/>
            <person name="Cantu D."/>
        </authorList>
    </citation>
    <scope>NUCLEOTIDE SEQUENCE [LARGE SCALE GENOMIC DNA]</scope>
    <source>
        <strain evidence="11">UCRPC4</strain>
    </source>
</reference>
<dbReference type="GO" id="GO:0006508">
    <property type="term" value="P:proteolysis"/>
    <property type="evidence" value="ECO:0007669"/>
    <property type="project" value="UniProtKB-KW"/>
</dbReference>
<keyword evidence="4 9" id="KW-0645">Protease</keyword>